<dbReference type="GO" id="GO:1902670">
    <property type="term" value="F:carbon dioxide binding"/>
    <property type="evidence" value="ECO:0007669"/>
    <property type="project" value="TreeGrafter"/>
</dbReference>
<dbReference type="AlphaFoldDB" id="A0A941EAU7"/>
<dbReference type="GO" id="GO:0051604">
    <property type="term" value="P:protein maturation"/>
    <property type="evidence" value="ECO:0007669"/>
    <property type="project" value="TreeGrafter"/>
</dbReference>
<dbReference type="RefSeq" id="WP_212518179.1">
    <property type="nucleotide sequence ID" value="NZ_JAGSOH010000027.1"/>
</dbReference>
<comment type="similarity">
    <text evidence="1">Belongs to the HupF/HypC family.</text>
</comment>
<dbReference type="Pfam" id="PF01455">
    <property type="entry name" value="HupF_HypC"/>
    <property type="match status" value="1"/>
</dbReference>
<proteinExistence type="inferred from homology"/>
<evidence type="ECO:0000313" key="3">
    <source>
        <dbReference type="Proteomes" id="UP000676325"/>
    </source>
</evidence>
<comment type="caution">
    <text evidence="2">The sequence shown here is derived from an EMBL/GenBank/DDBJ whole genome shotgun (WGS) entry which is preliminary data.</text>
</comment>
<dbReference type="PANTHER" id="PTHR35177:SF2">
    <property type="entry name" value="HYDROGENASE MATURATION FACTOR HYBG"/>
    <property type="match status" value="1"/>
</dbReference>
<dbReference type="PRINTS" id="PR00445">
    <property type="entry name" value="HUPFHYPC"/>
</dbReference>
<keyword evidence="3" id="KW-1185">Reference proteome</keyword>
<name>A0A941EAU7_9ACTN</name>
<organism evidence="2 3">
    <name type="scientific">Actinospica acidithermotolerans</name>
    <dbReference type="NCBI Taxonomy" id="2828514"/>
    <lineage>
        <taxon>Bacteria</taxon>
        <taxon>Bacillati</taxon>
        <taxon>Actinomycetota</taxon>
        <taxon>Actinomycetes</taxon>
        <taxon>Catenulisporales</taxon>
        <taxon>Actinospicaceae</taxon>
        <taxon>Actinospica</taxon>
    </lineage>
</organism>
<accession>A0A941EAU7</accession>
<dbReference type="GO" id="GO:0005506">
    <property type="term" value="F:iron ion binding"/>
    <property type="evidence" value="ECO:0007669"/>
    <property type="project" value="TreeGrafter"/>
</dbReference>
<gene>
    <name evidence="2" type="ORF">KDK95_12010</name>
</gene>
<dbReference type="EMBL" id="JAGSOH010000027">
    <property type="protein sequence ID" value="MBR7827032.1"/>
    <property type="molecule type" value="Genomic_DNA"/>
</dbReference>
<dbReference type="SUPFAM" id="SSF159127">
    <property type="entry name" value="HupF/HypC-like"/>
    <property type="match status" value="1"/>
</dbReference>
<dbReference type="NCBIfam" id="TIGR00074">
    <property type="entry name" value="hypC_hupF"/>
    <property type="match status" value="1"/>
</dbReference>
<evidence type="ECO:0000256" key="1">
    <source>
        <dbReference type="ARBA" id="ARBA00006018"/>
    </source>
</evidence>
<sequence>MCLGLVGQVAGLVEDRPDVALVDIAGVRRPVNVGLLDAPPTGGTWVLVHMGFALQTLTDDEAAESLKTLDSYSAEAAWTP</sequence>
<dbReference type="Proteomes" id="UP000676325">
    <property type="component" value="Unassembled WGS sequence"/>
</dbReference>
<evidence type="ECO:0000313" key="2">
    <source>
        <dbReference type="EMBL" id="MBR7827032.1"/>
    </source>
</evidence>
<dbReference type="Gene3D" id="2.30.30.140">
    <property type="match status" value="1"/>
</dbReference>
<dbReference type="InterPro" id="IPR001109">
    <property type="entry name" value="Hydrogenase_HupF/HypC"/>
</dbReference>
<protein>
    <submittedName>
        <fullName evidence="2">HypC/HybG/HupF family hydrogenase formation chaperone</fullName>
    </submittedName>
</protein>
<dbReference type="PANTHER" id="PTHR35177">
    <property type="entry name" value="HYDROGENASE MATURATION FACTOR HYBG"/>
    <property type="match status" value="1"/>
</dbReference>
<reference evidence="2" key="1">
    <citation type="submission" date="2021-04" db="EMBL/GenBank/DDBJ databases">
        <title>Genome based classification of Actinospica acidithermotolerans sp. nov., an actinobacterium isolated from an Indonesian hot spring.</title>
        <authorList>
            <person name="Kusuma A.B."/>
            <person name="Putra K.E."/>
            <person name="Nafisah S."/>
            <person name="Loh J."/>
            <person name="Nouioui I."/>
            <person name="Goodfellow M."/>
        </authorList>
    </citation>
    <scope>NUCLEOTIDE SEQUENCE</scope>
    <source>
        <strain evidence="2">MGRD01-02</strain>
    </source>
</reference>